<evidence type="ECO:0000313" key="2">
    <source>
        <dbReference type="EMBL" id="KAL0994620.1"/>
    </source>
</evidence>
<feature type="transmembrane region" description="Helical" evidence="1">
    <location>
        <begin position="75"/>
        <end position="95"/>
    </location>
</feature>
<keyword evidence="1" id="KW-0472">Membrane</keyword>
<dbReference type="SUPFAM" id="SSF57196">
    <property type="entry name" value="EGF/Laminin"/>
    <property type="match status" value="1"/>
</dbReference>
<gene>
    <name evidence="2" type="ORF">UPYG_G00124980</name>
</gene>
<evidence type="ECO:0000256" key="1">
    <source>
        <dbReference type="SAM" id="Phobius"/>
    </source>
</evidence>
<protein>
    <submittedName>
        <fullName evidence="2">Uncharacterized protein</fullName>
    </submittedName>
</protein>
<dbReference type="Gene3D" id="2.10.25.10">
    <property type="entry name" value="Laminin"/>
    <property type="match status" value="1"/>
</dbReference>
<keyword evidence="3" id="KW-1185">Reference proteome</keyword>
<evidence type="ECO:0000313" key="3">
    <source>
        <dbReference type="Proteomes" id="UP001557470"/>
    </source>
</evidence>
<keyword evidence="1" id="KW-0812">Transmembrane</keyword>
<sequence length="96" mass="10427">MYSDYSNNHKEQILTVGPIRRRAADWCEFDNGGCDQICSSKGPGPVCSCVTGMLQRDGKTCRAVSSSVDLRPLPLPLVLSIVVVVVVAHTQTPFFS</sequence>
<proteinExistence type="predicted"/>
<accession>A0ABD0X6K4</accession>
<dbReference type="Proteomes" id="UP001557470">
    <property type="component" value="Unassembled WGS sequence"/>
</dbReference>
<name>A0ABD0X6K4_UMBPY</name>
<reference evidence="2 3" key="1">
    <citation type="submission" date="2024-06" db="EMBL/GenBank/DDBJ databases">
        <authorList>
            <person name="Pan Q."/>
            <person name="Wen M."/>
            <person name="Jouanno E."/>
            <person name="Zahm M."/>
            <person name="Klopp C."/>
            <person name="Cabau C."/>
            <person name="Louis A."/>
            <person name="Berthelot C."/>
            <person name="Parey E."/>
            <person name="Roest Crollius H."/>
            <person name="Montfort J."/>
            <person name="Robinson-Rechavi M."/>
            <person name="Bouchez O."/>
            <person name="Lampietro C."/>
            <person name="Lopez Roques C."/>
            <person name="Donnadieu C."/>
            <person name="Postlethwait J."/>
            <person name="Bobe J."/>
            <person name="Verreycken H."/>
            <person name="Guiguen Y."/>
        </authorList>
    </citation>
    <scope>NUCLEOTIDE SEQUENCE [LARGE SCALE GENOMIC DNA]</scope>
    <source>
        <strain evidence="2">Up_M1</strain>
        <tissue evidence="2">Testis</tissue>
    </source>
</reference>
<dbReference type="Pfam" id="PF14670">
    <property type="entry name" value="FXa_inhibition"/>
    <property type="match status" value="1"/>
</dbReference>
<keyword evidence="1" id="KW-1133">Transmembrane helix</keyword>
<comment type="caution">
    <text evidence="2">The sequence shown here is derived from an EMBL/GenBank/DDBJ whole genome shotgun (WGS) entry which is preliminary data.</text>
</comment>
<organism evidence="2 3">
    <name type="scientific">Umbra pygmaea</name>
    <name type="common">Eastern mudminnow</name>
    <dbReference type="NCBI Taxonomy" id="75934"/>
    <lineage>
        <taxon>Eukaryota</taxon>
        <taxon>Metazoa</taxon>
        <taxon>Chordata</taxon>
        <taxon>Craniata</taxon>
        <taxon>Vertebrata</taxon>
        <taxon>Euteleostomi</taxon>
        <taxon>Actinopterygii</taxon>
        <taxon>Neopterygii</taxon>
        <taxon>Teleostei</taxon>
        <taxon>Protacanthopterygii</taxon>
        <taxon>Esociformes</taxon>
        <taxon>Umbridae</taxon>
        <taxon>Umbra</taxon>
    </lineage>
</organism>
<dbReference type="EMBL" id="JAGEUA010000003">
    <property type="protein sequence ID" value="KAL0994620.1"/>
    <property type="molecule type" value="Genomic_DNA"/>
</dbReference>
<dbReference type="AlphaFoldDB" id="A0ABD0X6K4"/>